<proteinExistence type="predicted"/>
<dbReference type="Pfam" id="PF04965">
    <property type="entry name" value="GPW_gp25"/>
    <property type="match status" value="1"/>
</dbReference>
<evidence type="ECO:0000313" key="3">
    <source>
        <dbReference type="Proteomes" id="UP000054740"/>
    </source>
</evidence>
<gene>
    <name evidence="2" type="ORF">AWB70_03615</name>
</gene>
<dbReference type="RefSeq" id="WP_053570403.1">
    <property type="nucleotide sequence ID" value="NZ_FCNY02000008.1"/>
</dbReference>
<dbReference type="EMBL" id="FCNY02000008">
    <property type="protein sequence ID" value="SAL46055.1"/>
    <property type="molecule type" value="Genomic_DNA"/>
</dbReference>
<dbReference type="SUPFAM" id="SSF160719">
    <property type="entry name" value="gpW/gp25-like"/>
    <property type="match status" value="1"/>
</dbReference>
<sequence>MSTVTSPQALDPLDRADARAFLGRGFAYPLAIDASGAIAMAEYEEDIRQAIRIILDTDPGERVMRPDFGAGLRALLFEPINMHTTALIRHRVEQSLILWEPRIDSIGVDVRADPLNGMVNVDVRYRVRTTNTFYNLVYPFYLQEGRTA</sequence>
<dbReference type="Gene3D" id="3.10.450.40">
    <property type="match status" value="1"/>
</dbReference>
<evidence type="ECO:0000259" key="1">
    <source>
        <dbReference type="Pfam" id="PF04965"/>
    </source>
</evidence>
<name>A0A158HNX1_CABCO</name>
<feature type="domain" description="IraD/Gp25-like" evidence="1">
    <location>
        <begin position="42"/>
        <end position="131"/>
    </location>
</feature>
<keyword evidence="3" id="KW-1185">Reference proteome</keyword>
<dbReference type="AlphaFoldDB" id="A0A158HNX1"/>
<dbReference type="InterPro" id="IPR007048">
    <property type="entry name" value="IraD/Gp25-like"/>
</dbReference>
<organism evidence="2 3">
    <name type="scientific">Caballeronia cordobensis</name>
    <name type="common">Burkholderia cordobensis</name>
    <dbReference type="NCBI Taxonomy" id="1353886"/>
    <lineage>
        <taxon>Bacteria</taxon>
        <taxon>Pseudomonadati</taxon>
        <taxon>Pseudomonadota</taxon>
        <taxon>Betaproteobacteria</taxon>
        <taxon>Burkholderiales</taxon>
        <taxon>Burkholderiaceae</taxon>
        <taxon>Caballeronia</taxon>
    </lineage>
</organism>
<accession>A0A158HNX1</accession>
<reference evidence="3" key="1">
    <citation type="submission" date="2016-01" db="EMBL/GenBank/DDBJ databases">
        <authorList>
            <person name="Peeters C."/>
        </authorList>
    </citation>
    <scope>NUCLEOTIDE SEQUENCE [LARGE SCALE GENOMIC DNA]</scope>
</reference>
<protein>
    <submittedName>
        <fullName evidence="2">Gene 25-like lysozyme</fullName>
    </submittedName>
</protein>
<evidence type="ECO:0000313" key="2">
    <source>
        <dbReference type="EMBL" id="SAL46055.1"/>
    </source>
</evidence>
<dbReference type="Proteomes" id="UP000054740">
    <property type="component" value="Unassembled WGS sequence"/>
</dbReference>